<dbReference type="InterPro" id="IPR043452">
    <property type="entry name" value="BZIP46-like"/>
</dbReference>
<dbReference type="InterPro" id="IPR004827">
    <property type="entry name" value="bZIP"/>
</dbReference>
<evidence type="ECO:0000256" key="3">
    <source>
        <dbReference type="ARBA" id="ARBA00023242"/>
    </source>
</evidence>
<dbReference type="Pfam" id="PF00170">
    <property type="entry name" value="bZIP_1"/>
    <property type="match status" value="1"/>
</dbReference>
<proteinExistence type="predicted"/>
<evidence type="ECO:0000256" key="4">
    <source>
        <dbReference type="SAM" id="Coils"/>
    </source>
</evidence>
<dbReference type="CDD" id="cd14707">
    <property type="entry name" value="bZIP_plant_BZIP46"/>
    <property type="match status" value="1"/>
</dbReference>
<comment type="caution">
    <text evidence="7">The sequence shown here is derived from an EMBL/GenBank/DDBJ whole genome shotgun (WGS) entry which is preliminary data.</text>
</comment>
<dbReference type="PROSITE" id="PS00036">
    <property type="entry name" value="BZIP_BASIC"/>
    <property type="match status" value="1"/>
</dbReference>
<dbReference type="PANTHER" id="PTHR22952:SF433">
    <property type="entry name" value="PROTEIN FD"/>
    <property type="match status" value="1"/>
</dbReference>
<dbReference type="PANTHER" id="PTHR22952">
    <property type="entry name" value="CAMP-RESPONSE ELEMENT BINDING PROTEIN-RELATED"/>
    <property type="match status" value="1"/>
</dbReference>
<keyword evidence="4" id="KW-0175">Coiled coil</keyword>
<dbReference type="Gene3D" id="1.20.5.170">
    <property type="match status" value="1"/>
</dbReference>
<dbReference type="FunFam" id="1.20.5.170:FF:000036">
    <property type="entry name" value="ABSCISIC ACID-INSENSITIVE 5-like protein 2"/>
    <property type="match status" value="1"/>
</dbReference>
<evidence type="ECO:0000313" key="8">
    <source>
        <dbReference type="Proteomes" id="UP001054252"/>
    </source>
</evidence>
<comment type="subcellular location">
    <subcellularLocation>
        <location evidence="1">Nucleus</location>
    </subcellularLocation>
</comment>
<name>A0AAV5JT43_9ROSI</name>
<dbReference type="SUPFAM" id="SSF57959">
    <property type="entry name" value="Leucine zipper domain"/>
    <property type="match status" value="1"/>
</dbReference>
<dbReference type="SMART" id="SM00338">
    <property type="entry name" value="BRLZ"/>
    <property type="match status" value="1"/>
</dbReference>
<dbReference type="InterPro" id="IPR046347">
    <property type="entry name" value="bZIP_sf"/>
</dbReference>
<dbReference type="GO" id="GO:0003700">
    <property type="term" value="F:DNA-binding transcription factor activity"/>
    <property type="evidence" value="ECO:0007669"/>
    <property type="project" value="InterPro"/>
</dbReference>
<evidence type="ECO:0000313" key="7">
    <source>
        <dbReference type="EMBL" id="GKV17813.1"/>
    </source>
</evidence>
<dbReference type="GO" id="GO:0045893">
    <property type="term" value="P:positive regulation of DNA-templated transcription"/>
    <property type="evidence" value="ECO:0007669"/>
    <property type="project" value="InterPro"/>
</dbReference>
<keyword evidence="2" id="KW-0238">DNA-binding</keyword>
<organism evidence="7 8">
    <name type="scientific">Rubroshorea leprosula</name>
    <dbReference type="NCBI Taxonomy" id="152421"/>
    <lineage>
        <taxon>Eukaryota</taxon>
        <taxon>Viridiplantae</taxon>
        <taxon>Streptophyta</taxon>
        <taxon>Embryophyta</taxon>
        <taxon>Tracheophyta</taxon>
        <taxon>Spermatophyta</taxon>
        <taxon>Magnoliopsida</taxon>
        <taxon>eudicotyledons</taxon>
        <taxon>Gunneridae</taxon>
        <taxon>Pentapetalae</taxon>
        <taxon>rosids</taxon>
        <taxon>malvids</taxon>
        <taxon>Malvales</taxon>
        <taxon>Dipterocarpaceae</taxon>
        <taxon>Rubroshorea</taxon>
    </lineage>
</organism>
<evidence type="ECO:0000256" key="1">
    <source>
        <dbReference type="ARBA" id="ARBA00004123"/>
    </source>
</evidence>
<keyword evidence="8" id="KW-1185">Reference proteome</keyword>
<keyword evidence="3" id="KW-0539">Nucleus</keyword>
<reference evidence="7 8" key="1">
    <citation type="journal article" date="2021" name="Commun. Biol.">
        <title>The genome of Shorea leprosula (Dipterocarpaceae) highlights the ecological relevance of drought in aseasonal tropical rainforests.</title>
        <authorList>
            <person name="Ng K.K.S."/>
            <person name="Kobayashi M.J."/>
            <person name="Fawcett J.A."/>
            <person name="Hatakeyama M."/>
            <person name="Paape T."/>
            <person name="Ng C.H."/>
            <person name="Ang C.C."/>
            <person name="Tnah L.H."/>
            <person name="Lee C.T."/>
            <person name="Nishiyama T."/>
            <person name="Sese J."/>
            <person name="O'Brien M.J."/>
            <person name="Copetti D."/>
            <person name="Mohd Noor M.I."/>
            <person name="Ong R.C."/>
            <person name="Putra M."/>
            <person name="Sireger I.Z."/>
            <person name="Indrioko S."/>
            <person name="Kosugi Y."/>
            <person name="Izuno A."/>
            <person name="Isagi Y."/>
            <person name="Lee S.L."/>
            <person name="Shimizu K.K."/>
        </authorList>
    </citation>
    <scope>NUCLEOTIDE SEQUENCE [LARGE SCALE GENOMIC DNA]</scope>
    <source>
        <strain evidence="7">214</strain>
    </source>
</reference>
<feature type="coiled-coil region" evidence="4">
    <location>
        <begin position="150"/>
        <end position="184"/>
    </location>
</feature>
<dbReference type="EMBL" id="BPVZ01000049">
    <property type="protein sequence ID" value="GKV17813.1"/>
    <property type="molecule type" value="Genomic_DNA"/>
</dbReference>
<feature type="compositionally biased region" description="Pro residues" evidence="5">
    <location>
        <begin position="62"/>
        <end position="72"/>
    </location>
</feature>
<sequence>MEEVWKAITLPSLPEQYPTSVGGGGITSFNNHGLSNMILQDFLARPFNKDPPRRGTSSDTSLPPPPPPPPHPAATLLSLNSASDFQCIEIGDPGRQNPKFNGGAPYLEALGSPTVSPSLYKKRAQHINDNFHDRRHKRMMKNRESAARSRARKEAYTNELELEIAHLQEENARLRRQQEKFLAAPAQLPKKHSIQRTLTAPF</sequence>
<dbReference type="Proteomes" id="UP001054252">
    <property type="component" value="Unassembled WGS sequence"/>
</dbReference>
<dbReference type="GO" id="GO:0003677">
    <property type="term" value="F:DNA binding"/>
    <property type="evidence" value="ECO:0007669"/>
    <property type="project" value="UniProtKB-KW"/>
</dbReference>
<evidence type="ECO:0000256" key="2">
    <source>
        <dbReference type="ARBA" id="ARBA00023125"/>
    </source>
</evidence>
<accession>A0AAV5JT43</accession>
<feature type="region of interest" description="Disordered" evidence="5">
    <location>
        <begin position="46"/>
        <end position="74"/>
    </location>
</feature>
<evidence type="ECO:0000259" key="6">
    <source>
        <dbReference type="PROSITE" id="PS50217"/>
    </source>
</evidence>
<feature type="domain" description="BZIP" evidence="6">
    <location>
        <begin position="132"/>
        <end position="181"/>
    </location>
</feature>
<gene>
    <name evidence="7" type="ORF">SLEP1_g28273</name>
</gene>
<evidence type="ECO:0000256" key="5">
    <source>
        <dbReference type="SAM" id="MobiDB-lite"/>
    </source>
</evidence>
<dbReference type="AlphaFoldDB" id="A0AAV5JT43"/>
<dbReference type="PROSITE" id="PS50217">
    <property type="entry name" value="BZIP"/>
    <property type="match status" value="1"/>
</dbReference>
<dbReference type="GO" id="GO:0005634">
    <property type="term" value="C:nucleus"/>
    <property type="evidence" value="ECO:0007669"/>
    <property type="project" value="UniProtKB-SubCell"/>
</dbReference>
<protein>
    <recommendedName>
        <fullName evidence="6">BZIP domain-containing protein</fullName>
    </recommendedName>
</protein>